<reference evidence="1 2" key="1">
    <citation type="submission" date="2024-01" db="EMBL/GenBank/DDBJ databases">
        <title>Complete genome of Cladobotryum mycophilum ATHUM6906.</title>
        <authorList>
            <person name="Christinaki A.C."/>
            <person name="Myridakis A.I."/>
            <person name="Kouvelis V.N."/>
        </authorList>
    </citation>
    <scope>NUCLEOTIDE SEQUENCE [LARGE SCALE GENOMIC DNA]</scope>
    <source>
        <strain evidence="1 2">ATHUM6906</strain>
    </source>
</reference>
<keyword evidence="2" id="KW-1185">Reference proteome</keyword>
<proteinExistence type="predicted"/>
<dbReference type="InterPro" id="IPR036047">
    <property type="entry name" value="F-box-like_dom_sf"/>
</dbReference>
<dbReference type="SUPFAM" id="SSF81383">
    <property type="entry name" value="F-box domain"/>
    <property type="match status" value="1"/>
</dbReference>
<gene>
    <name evidence="1" type="ORF">PT974_09408</name>
</gene>
<protein>
    <recommendedName>
        <fullName evidence="3">F-box domain-containing protein</fullName>
    </recommendedName>
</protein>
<evidence type="ECO:0000313" key="2">
    <source>
        <dbReference type="Proteomes" id="UP001338125"/>
    </source>
</evidence>
<dbReference type="EMBL" id="JAVFKD010000014">
    <property type="protein sequence ID" value="KAK5991130.1"/>
    <property type="molecule type" value="Genomic_DNA"/>
</dbReference>
<dbReference type="Proteomes" id="UP001338125">
    <property type="component" value="Unassembled WGS sequence"/>
</dbReference>
<evidence type="ECO:0008006" key="3">
    <source>
        <dbReference type="Google" id="ProtNLM"/>
    </source>
</evidence>
<name>A0ABR0SHB6_9HYPO</name>
<comment type="caution">
    <text evidence="1">The sequence shown here is derived from an EMBL/GenBank/DDBJ whole genome shotgun (WGS) entry which is preliminary data.</text>
</comment>
<evidence type="ECO:0000313" key="1">
    <source>
        <dbReference type="EMBL" id="KAK5991130.1"/>
    </source>
</evidence>
<accession>A0ABR0SHB6</accession>
<dbReference type="CDD" id="cd09917">
    <property type="entry name" value="F-box_SF"/>
    <property type="match status" value="1"/>
</dbReference>
<organism evidence="1 2">
    <name type="scientific">Cladobotryum mycophilum</name>
    <dbReference type="NCBI Taxonomy" id="491253"/>
    <lineage>
        <taxon>Eukaryota</taxon>
        <taxon>Fungi</taxon>
        <taxon>Dikarya</taxon>
        <taxon>Ascomycota</taxon>
        <taxon>Pezizomycotina</taxon>
        <taxon>Sordariomycetes</taxon>
        <taxon>Hypocreomycetidae</taxon>
        <taxon>Hypocreales</taxon>
        <taxon>Hypocreaceae</taxon>
        <taxon>Cladobotryum</taxon>
    </lineage>
</organism>
<sequence>MDQHWQIVAPRTSEYLGRQSTLESMLFKSDDLLKHLIIPETPQAMHHSWKHTNRYPPLANAGINSLPTELIHLIFTYLEIDDMVCFGATHSRYWRIGREHIYKIYSSGIGQLAGKPLVCVGDKVDKGDYPEGLFTTEEVEKLGTLTLSAHDNSQMVPFRLCDISHPDVGTLVWSPDLEADTRVLFRLCRKRGVFPNDPAFDKLISQIIANNTWFYAVDQEWVLRNLTTKELVLVDRLTDPSKICGPLSAGIGFREAIICRTCWSSRACPDIKKNISRGVWAGHRFDIITVSRHVREVGDAASEWRDVSDDVLRDIEEIMEGEYGLNWRVVHE</sequence>